<evidence type="ECO:0000313" key="2">
    <source>
        <dbReference type="EMBL" id="QID81744.1"/>
    </source>
</evidence>
<dbReference type="OrthoDB" id="10256089at2759"/>
<dbReference type="SUPFAM" id="SSF48065">
    <property type="entry name" value="DBL homology domain (DH-domain)"/>
    <property type="match status" value="1"/>
</dbReference>
<dbReference type="GO" id="GO:0032955">
    <property type="term" value="P:regulation of division septum assembly"/>
    <property type="evidence" value="ECO:0007669"/>
    <property type="project" value="TreeGrafter"/>
</dbReference>
<dbReference type="PANTHER" id="PTHR22834:SF20">
    <property type="entry name" value="SH3 DOMAIN-CONTAINING PROTEIN"/>
    <property type="match status" value="1"/>
</dbReference>
<dbReference type="AlphaFoldDB" id="A0A6C1DZQ1"/>
<dbReference type="Gene3D" id="1.20.900.10">
    <property type="entry name" value="Dbl homology (DH) domain"/>
    <property type="match status" value="1"/>
</dbReference>
<dbReference type="PROSITE" id="PS50010">
    <property type="entry name" value="DH_2"/>
    <property type="match status" value="1"/>
</dbReference>
<dbReference type="InterPro" id="IPR027267">
    <property type="entry name" value="AH/BAR_dom_sf"/>
</dbReference>
<dbReference type="SMART" id="SM00325">
    <property type="entry name" value="RhoGEF"/>
    <property type="match status" value="1"/>
</dbReference>
<evidence type="ECO:0000313" key="3">
    <source>
        <dbReference type="Proteomes" id="UP000501346"/>
    </source>
</evidence>
<dbReference type="Proteomes" id="UP000501346">
    <property type="component" value="Chromosome ScXIII"/>
</dbReference>
<feature type="domain" description="DH" evidence="1">
    <location>
        <begin position="112"/>
        <end position="295"/>
    </location>
</feature>
<evidence type="ECO:0000259" key="1">
    <source>
        <dbReference type="PROSITE" id="PS50010"/>
    </source>
</evidence>
<dbReference type="InterPro" id="IPR051492">
    <property type="entry name" value="Dynamin-Rho_GEF"/>
</dbReference>
<protein>
    <submittedName>
        <fullName evidence="2">Cell fusion-protein</fullName>
    </submittedName>
</protein>
<dbReference type="GO" id="GO:0005085">
    <property type="term" value="F:guanyl-nucleotide exchange factor activity"/>
    <property type="evidence" value="ECO:0007669"/>
    <property type="project" value="InterPro"/>
</dbReference>
<dbReference type="Gene3D" id="1.20.1270.60">
    <property type="entry name" value="Arfaptin homology (AH) domain/BAR domain"/>
    <property type="match status" value="1"/>
</dbReference>
<keyword evidence="3" id="KW-1185">Reference proteome</keyword>
<dbReference type="InterPro" id="IPR035899">
    <property type="entry name" value="DBL_dom_sf"/>
</dbReference>
<dbReference type="SUPFAM" id="SSF103657">
    <property type="entry name" value="BAR/IMD domain-like"/>
    <property type="match status" value="1"/>
</dbReference>
<dbReference type="InterPro" id="IPR000219">
    <property type="entry name" value="DH_dom"/>
</dbReference>
<organism evidence="2 3">
    <name type="scientific">Saccharomyces pastorianus</name>
    <name type="common">Lager yeast</name>
    <name type="synonym">Saccharomyces cerevisiae x Saccharomyces eubayanus</name>
    <dbReference type="NCBI Taxonomy" id="27292"/>
    <lineage>
        <taxon>Eukaryota</taxon>
        <taxon>Fungi</taxon>
        <taxon>Dikarya</taxon>
        <taxon>Ascomycota</taxon>
        <taxon>Saccharomycotina</taxon>
        <taxon>Saccharomycetes</taxon>
        <taxon>Saccharomycetales</taxon>
        <taxon>Saccharomycetaceae</taxon>
        <taxon>Saccharomyces</taxon>
    </lineage>
</organism>
<dbReference type="PANTHER" id="PTHR22834">
    <property type="entry name" value="NUCLEAR FUSION PROTEIN FUS2"/>
    <property type="match status" value="1"/>
</dbReference>
<dbReference type="GO" id="GO:0031991">
    <property type="term" value="P:regulation of actomyosin contractile ring contraction"/>
    <property type="evidence" value="ECO:0007669"/>
    <property type="project" value="TreeGrafter"/>
</dbReference>
<proteinExistence type="predicted"/>
<sequence length="677" mass="79157">MFKTSYNLYDLNYPKNDSLTPIRDYKNDYFHKNDDKLPEIVRKPTRKLSKHENKLNDKKFTNKRPASLDLHSIVESLSNKKIYSPINTEIFQNVVRLNLSPQIPNSPHEGCKFYKIVQEFYLSEVEYYNNLLTANNVYRKALNSDPRFKNKLVKLDSSDELLLFGNIDTIASISKILVTAIKYLLLAKQRGKMLDANEWQKIFTKNEVQQQLYSTFDISEAFEQHLLRIKSTYTSYFVSHQKQMELFTTLRMNKNHFFNKWYEYCLKESGCIKLEDILKSPMKRLTQWIDTLETLESCYEDILSPELGLKLSPTRRKYSLFSNKLETEVSEYKSNSMYNFSLTPSEIIQSYDEDQFTHLLKPPDKQNKNICNASRQESNLDNSRVPSLLSGSSSYYSDVSGLEIVTNTSTASAEMINLKMDEETEFFTLADHISKFKKVMKGLLELKKNLLKNDLSGIIDISLRRINAWKKVIECERPSGAFFAHDNLISTMCSSYIDKLHEQKNQVTILKLTELETDVMNPLERIIAHCTTVKSKLKDLQALKKDYMLFLQEKKANVRDIKRDLLGMHFQNLQNQMKRELPVFITLIHDTIECILLNYIKVFLKYLEIIAGEKKYLQKDLENMSLNDSIATGQIKNLDILQCYSKSRYMTKRMVRKDWPFPGDPSGSRVVRKLFEL</sequence>
<gene>
    <name evidence="2" type="primary">FUS2_1</name>
    <name evidence="2" type="ORF">GRS66_004137</name>
</gene>
<name>A0A6C1DZQ1_SACPS</name>
<reference evidence="2 3" key="1">
    <citation type="journal article" date="2019" name="BMC Genomics">
        <title>Chromosome level assembly and comparative genome analysis confirm lager-brewing yeasts originated from a single hybridization.</title>
        <authorList>
            <person name="Salazar A.N."/>
            <person name="Gorter de Vries A.R."/>
            <person name="van den Broek M."/>
            <person name="Brouwers N."/>
            <person name="de la Torre Cortes P."/>
            <person name="Kuijpers N.G.A."/>
            <person name="Daran J.G."/>
            <person name="Abeel T."/>
        </authorList>
    </citation>
    <scope>NUCLEOTIDE SEQUENCE [LARGE SCALE GENOMIC DNA]</scope>
    <source>
        <strain evidence="2 3">CBS 1483</strain>
    </source>
</reference>
<dbReference type="EMBL" id="CP048994">
    <property type="protein sequence ID" value="QID81744.1"/>
    <property type="molecule type" value="Genomic_DNA"/>
</dbReference>
<accession>A0A6C1DZQ1</accession>
<dbReference type="GO" id="GO:0005737">
    <property type="term" value="C:cytoplasm"/>
    <property type="evidence" value="ECO:0007669"/>
    <property type="project" value="TreeGrafter"/>
</dbReference>